<dbReference type="AlphaFoldDB" id="A0A0C3NF47"/>
<feature type="transmembrane region" description="Helical" evidence="1">
    <location>
        <begin position="55"/>
        <end position="77"/>
    </location>
</feature>
<gene>
    <name evidence="3" type="ORF">BA92_07000</name>
    <name evidence="2" type="ORF">IE90_12600</name>
</gene>
<feature type="transmembrane region" description="Helical" evidence="1">
    <location>
        <begin position="115"/>
        <end position="134"/>
    </location>
</feature>
<feature type="transmembrane region" description="Helical" evidence="1">
    <location>
        <begin position="7"/>
        <end position="30"/>
    </location>
</feature>
<accession>A0A0C3NF47</accession>
<dbReference type="InterPro" id="IPR025635">
    <property type="entry name" value="DUF4293"/>
</dbReference>
<reference evidence="2 4" key="2">
    <citation type="submission" date="2014-07" db="EMBL/GenBank/DDBJ databases">
        <title>Porphyromonadaceae bacterium OUH 334697 = ATCC BAA-2682 = DSM 28341 draft genome.</title>
        <authorList>
            <person name="Sydenham T.V."/>
            <person name="Hasman H."/>
            <person name="Justesen U.S."/>
        </authorList>
    </citation>
    <scope>NUCLEOTIDE SEQUENCE [LARGE SCALE GENOMIC DNA]</scope>
    <source>
        <strain evidence="2 4">OUH 334697</strain>
    </source>
</reference>
<evidence type="ECO:0000313" key="5">
    <source>
        <dbReference type="Proteomes" id="UP000031980"/>
    </source>
</evidence>
<dbReference type="Proteomes" id="UP000031980">
    <property type="component" value="Unassembled WGS sequence"/>
</dbReference>
<keyword evidence="5" id="KW-1185">Reference proteome</keyword>
<dbReference type="RefSeq" id="WP_041504180.1">
    <property type="nucleotide sequence ID" value="NZ_JPIT01000032.1"/>
</dbReference>
<protein>
    <submittedName>
        <fullName evidence="3">Uncharacterized protein</fullName>
    </submittedName>
</protein>
<dbReference type="OrthoDB" id="594989at2"/>
<organism evidence="3 5">
    <name type="scientific">Sanguibacteroides justesenii</name>
    <dbReference type="NCBI Taxonomy" id="1547597"/>
    <lineage>
        <taxon>Bacteria</taxon>
        <taxon>Pseudomonadati</taxon>
        <taxon>Bacteroidota</taxon>
        <taxon>Bacteroidia</taxon>
        <taxon>Bacteroidales</taxon>
        <taxon>Porphyromonadaceae</taxon>
        <taxon>Sanguibacteroides</taxon>
    </lineage>
</organism>
<name>A0A0C3NF47_9PORP</name>
<evidence type="ECO:0000313" key="4">
    <source>
        <dbReference type="Proteomes" id="UP000031937"/>
    </source>
</evidence>
<evidence type="ECO:0000256" key="1">
    <source>
        <dbReference type="SAM" id="Phobius"/>
    </source>
</evidence>
<dbReference type="EMBL" id="JPIU01000038">
    <property type="protein sequence ID" value="KIO44767.1"/>
    <property type="molecule type" value="Genomic_DNA"/>
</dbReference>
<feature type="transmembrane region" description="Helical" evidence="1">
    <location>
        <begin position="84"/>
        <end position="103"/>
    </location>
</feature>
<dbReference type="Pfam" id="PF14126">
    <property type="entry name" value="DUF4293"/>
    <property type="match status" value="1"/>
</dbReference>
<dbReference type="Proteomes" id="UP000031937">
    <property type="component" value="Unassembled WGS sequence"/>
</dbReference>
<keyword evidence="1" id="KW-0472">Membrane</keyword>
<sequence>MIQRIQSVYLFVIGILMVLPLCVPIARVVVPNDTNYDFFAYGIVEKSAETSFVSYYWALFILSLFTILLPLITIFLYKKRFLQVRLCIVEIVLLIGSGILMWYHIRQFGADATVLYKFSFILPVVCIIFTYMAIRGIVKDIKLLKSYDRIR</sequence>
<proteinExistence type="predicted"/>
<keyword evidence="1" id="KW-1133">Transmembrane helix</keyword>
<evidence type="ECO:0000313" key="3">
    <source>
        <dbReference type="EMBL" id="KIO44767.1"/>
    </source>
</evidence>
<reference evidence="3 5" key="1">
    <citation type="submission" date="2014-07" db="EMBL/GenBank/DDBJ databases">
        <title>Porphyromonadaceae bacterium OUH 308042 = ATCC BAA-2681 = DSM 28342 draft genome.</title>
        <authorList>
            <person name="Sydenham T.V."/>
            <person name="Hasman H."/>
            <person name="Justensen U.S."/>
        </authorList>
    </citation>
    <scope>NUCLEOTIDE SEQUENCE [LARGE SCALE GENOMIC DNA]</scope>
    <source>
        <strain evidence="3 5">OUH 308042</strain>
    </source>
</reference>
<keyword evidence="1" id="KW-0812">Transmembrane</keyword>
<comment type="caution">
    <text evidence="3">The sequence shown here is derived from an EMBL/GenBank/DDBJ whole genome shotgun (WGS) entry which is preliminary data.</text>
</comment>
<dbReference type="EMBL" id="JPIT01000032">
    <property type="protein sequence ID" value="KIO43052.1"/>
    <property type="molecule type" value="Genomic_DNA"/>
</dbReference>
<evidence type="ECO:0000313" key="2">
    <source>
        <dbReference type="EMBL" id="KIO43052.1"/>
    </source>
</evidence>